<evidence type="ECO:0000313" key="3">
    <source>
        <dbReference type="Proteomes" id="UP000045706"/>
    </source>
</evidence>
<dbReference type="Proteomes" id="UP000045706">
    <property type="component" value="Unassembled WGS sequence"/>
</dbReference>
<gene>
    <name evidence="2" type="ORF">BN1723_011244</name>
</gene>
<proteinExistence type="predicted"/>
<dbReference type="AlphaFoldDB" id="A0A0G4L5K8"/>
<dbReference type="EMBL" id="CVQI01007780">
    <property type="protein sequence ID" value="CRK17307.1"/>
    <property type="molecule type" value="Genomic_DNA"/>
</dbReference>
<organism evidence="2 3">
    <name type="scientific">Verticillium longisporum</name>
    <name type="common">Verticillium dahliae var. longisporum</name>
    <dbReference type="NCBI Taxonomy" id="100787"/>
    <lineage>
        <taxon>Eukaryota</taxon>
        <taxon>Fungi</taxon>
        <taxon>Dikarya</taxon>
        <taxon>Ascomycota</taxon>
        <taxon>Pezizomycotina</taxon>
        <taxon>Sordariomycetes</taxon>
        <taxon>Hypocreomycetidae</taxon>
        <taxon>Glomerellales</taxon>
        <taxon>Plectosphaerellaceae</taxon>
        <taxon>Verticillium</taxon>
    </lineage>
</organism>
<name>A0A0G4L5K8_VERLO</name>
<evidence type="ECO:0000313" key="2">
    <source>
        <dbReference type="EMBL" id="CRK17307.1"/>
    </source>
</evidence>
<protein>
    <submittedName>
        <fullName evidence="2">Uncharacterized protein</fullName>
    </submittedName>
</protein>
<feature type="region of interest" description="Disordered" evidence="1">
    <location>
        <begin position="1"/>
        <end position="24"/>
    </location>
</feature>
<reference evidence="3" key="1">
    <citation type="submission" date="2015-05" db="EMBL/GenBank/DDBJ databases">
        <authorList>
            <person name="Fogelqvist Johan"/>
        </authorList>
    </citation>
    <scope>NUCLEOTIDE SEQUENCE [LARGE SCALE GENOMIC DNA]</scope>
</reference>
<evidence type="ECO:0000256" key="1">
    <source>
        <dbReference type="SAM" id="MobiDB-lite"/>
    </source>
</evidence>
<sequence>MPGRPVTLSLAESAGQNPGGNGELTQQPDYVPVLVLAWAYILSVRWVELFGEGRLMRYTDCKAQIRHGSPEPAHDGTSTYVDIGARNAEEMRWWAAVLAPGQGWLAAESDGQYVSPWSVCLQESNFMIIPGSAASFSDAVAFLGHFCARHDIMDESHMALAAVLLLPSFGRNKALKVSHLHLRARVRLGETAASSQGLAFELPDSWVHRDHHIDRLLALSCNPRGIHSILASVFYEPAVECNLASPWLQGNVAAIDSVAKGGPLVLTRMFAEREPAAAFLWAGAAVLGPQTSLLQEVRRGQIRTDLPSAVWSGTCQTFIQHPTSHPLVADGSISHADEARLLFLSQTDGHARMPICQWRPFGVTRLEDVNLEVRVHVDCESHWPQYRGFAWDCVDDESLFQSASVSLAERRPTESHSSSEGNGHSCQALISYDGLDEAGDHVSENATRSFFQWLRQDGWPQSEKHMRDHEWFDVSDSDDEHDQIIDENECASPGPRDGVHMETWLIAVPDDDLP</sequence>
<accession>A0A0G4L5K8</accession>